<dbReference type="AlphaFoldDB" id="A0A1R2C4D2"/>
<evidence type="ECO:0000313" key="6">
    <source>
        <dbReference type="EMBL" id="OMJ83882.1"/>
    </source>
</evidence>
<evidence type="ECO:0000256" key="3">
    <source>
        <dbReference type="ARBA" id="ARBA00022777"/>
    </source>
</evidence>
<keyword evidence="7" id="KW-1185">Reference proteome</keyword>
<feature type="compositionally biased region" description="Basic and acidic residues" evidence="5">
    <location>
        <begin position="10"/>
        <end position="75"/>
    </location>
</feature>
<dbReference type="Proteomes" id="UP000187209">
    <property type="component" value="Unassembled WGS sequence"/>
</dbReference>
<dbReference type="GO" id="GO:0016301">
    <property type="term" value="F:kinase activity"/>
    <property type="evidence" value="ECO:0007669"/>
    <property type="project" value="UniProtKB-KW"/>
</dbReference>
<keyword evidence="2 4" id="KW-0808">Transferase</keyword>
<accession>A0A1R2C4D2</accession>
<dbReference type="Pfam" id="PF03770">
    <property type="entry name" value="IPK"/>
    <property type="match status" value="1"/>
</dbReference>
<dbReference type="PANTHER" id="PTHR12400:SF21">
    <property type="entry name" value="KINASE"/>
    <property type="match status" value="1"/>
</dbReference>
<comment type="caution">
    <text evidence="6">The sequence shown here is derived from an EMBL/GenBank/DDBJ whole genome shotgun (WGS) entry which is preliminary data.</text>
</comment>
<feature type="region of interest" description="Disordered" evidence="5">
    <location>
        <begin position="1"/>
        <end position="82"/>
    </location>
</feature>
<keyword evidence="3 4" id="KW-0418">Kinase</keyword>
<dbReference type="InterPro" id="IPR005522">
    <property type="entry name" value="IPK"/>
</dbReference>
<dbReference type="PANTHER" id="PTHR12400">
    <property type="entry name" value="INOSITOL POLYPHOSPHATE KINASE"/>
    <property type="match status" value="1"/>
</dbReference>
<dbReference type="Gene3D" id="3.30.470.160">
    <property type="entry name" value="Inositol polyphosphate kinase"/>
    <property type="match status" value="1"/>
</dbReference>
<comment type="similarity">
    <text evidence="1 4">Belongs to the inositol phosphokinase (IPK) family.</text>
</comment>
<dbReference type="GO" id="GO:0005634">
    <property type="term" value="C:nucleus"/>
    <property type="evidence" value="ECO:0007669"/>
    <property type="project" value="TreeGrafter"/>
</dbReference>
<evidence type="ECO:0000256" key="2">
    <source>
        <dbReference type="ARBA" id="ARBA00022679"/>
    </source>
</evidence>
<dbReference type="GO" id="GO:0005737">
    <property type="term" value="C:cytoplasm"/>
    <property type="evidence" value="ECO:0007669"/>
    <property type="project" value="TreeGrafter"/>
</dbReference>
<dbReference type="InterPro" id="IPR038286">
    <property type="entry name" value="IPK_sf"/>
</dbReference>
<protein>
    <recommendedName>
        <fullName evidence="4">Kinase</fullName>
        <ecNumber evidence="4">2.7.-.-</ecNumber>
    </recommendedName>
</protein>
<dbReference type="SUPFAM" id="SSF56104">
    <property type="entry name" value="SAICAR synthase-like"/>
    <property type="match status" value="1"/>
</dbReference>
<evidence type="ECO:0000256" key="1">
    <source>
        <dbReference type="ARBA" id="ARBA00007374"/>
    </source>
</evidence>
<evidence type="ECO:0000256" key="5">
    <source>
        <dbReference type="SAM" id="MobiDB-lite"/>
    </source>
</evidence>
<organism evidence="6 7">
    <name type="scientific">Stentor coeruleus</name>
    <dbReference type="NCBI Taxonomy" id="5963"/>
    <lineage>
        <taxon>Eukaryota</taxon>
        <taxon>Sar</taxon>
        <taxon>Alveolata</taxon>
        <taxon>Ciliophora</taxon>
        <taxon>Postciliodesmatophora</taxon>
        <taxon>Heterotrichea</taxon>
        <taxon>Heterotrichida</taxon>
        <taxon>Stentoridae</taxon>
        <taxon>Stentor</taxon>
    </lineage>
</organism>
<gene>
    <name evidence="6" type="ORF">SteCoe_15110</name>
</gene>
<dbReference type="EC" id="2.7.-.-" evidence="4"/>
<dbReference type="GO" id="GO:0032958">
    <property type="term" value="P:inositol phosphate biosynthetic process"/>
    <property type="evidence" value="ECO:0007669"/>
    <property type="project" value="InterPro"/>
</dbReference>
<proteinExistence type="inferred from homology"/>
<dbReference type="EMBL" id="MPUH01000288">
    <property type="protein sequence ID" value="OMJ83882.1"/>
    <property type="molecule type" value="Genomic_DNA"/>
</dbReference>
<name>A0A1R2C4D2_9CILI</name>
<sequence>MGCCSGRVDAAIKKDAKSKESNHEESESKPEEHDNKGDAHNPHSEEKKGKSDSHKEEKKEHKGEESKKGPEKKPDQAGGHAGSLIARGDKLLKRVGPAEFKFYTSLFDEENKDEDLIELRKFVPKYFEVEQIEGKDYLVLENLLTDYDHPNILDCKIGKVTWTPDHNERKTADQKKKAETTTTGSLGFRISGLVVKDEHGAVVESFAKEEGFYGISPENIHEFFKKIVGEDKKQVKKFIRQTGKIIDWFKKQRSKIFFTASVFYVFGKNGKSQTRFIDFAHVYDAHGKEDENVIQGLESVVEIWKRLL</sequence>
<evidence type="ECO:0000313" key="7">
    <source>
        <dbReference type="Proteomes" id="UP000187209"/>
    </source>
</evidence>
<dbReference type="OrthoDB" id="5958943at2759"/>
<evidence type="ECO:0000256" key="4">
    <source>
        <dbReference type="RuleBase" id="RU363090"/>
    </source>
</evidence>
<reference evidence="6 7" key="1">
    <citation type="submission" date="2016-11" db="EMBL/GenBank/DDBJ databases">
        <title>The macronuclear genome of Stentor coeruleus: a giant cell with tiny introns.</title>
        <authorList>
            <person name="Slabodnick M."/>
            <person name="Ruby J.G."/>
            <person name="Reiff S.B."/>
            <person name="Swart E.C."/>
            <person name="Gosai S."/>
            <person name="Prabakaran S."/>
            <person name="Witkowska E."/>
            <person name="Larue G.E."/>
            <person name="Fisher S."/>
            <person name="Freeman R.M."/>
            <person name="Gunawardena J."/>
            <person name="Chu W."/>
            <person name="Stover N.A."/>
            <person name="Gregory B.D."/>
            <person name="Nowacki M."/>
            <person name="Derisi J."/>
            <person name="Roy S.W."/>
            <person name="Marshall W.F."/>
            <person name="Sood P."/>
        </authorList>
    </citation>
    <scope>NUCLEOTIDE SEQUENCE [LARGE SCALE GENOMIC DNA]</scope>
    <source>
        <strain evidence="6">WM001</strain>
    </source>
</reference>